<keyword evidence="3 7" id="KW-0521">NADP</keyword>
<feature type="binding site" evidence="7">
    <location>
        <position position="174"/>
    </location>
    <ligand>
        <name>a divalent metal cation</name>
        <dbReference type="ChEBI" id="CHEBI:60240"/>
        <note>ligand shared between dimeric partners</note>
    </ligand>
</feature>
<dbReference type="EMBL" id="FNCE01000002">
    <property type="protein sequence ID" value="SDF82979.1"/>
    <property type="molecule type" value="Genomic_DNA"/>
</dbReference>
<feature type="binding site" evidence="7">
    <location>
        <position position="300"/>
    </location>
    <ligand>
        <name>substrate</name>
    </ligand>
</feature>
<dbReference type="Gene3D" id="3.40.718.10">
    <property type="entry name" value="Isopropylmalate Dehydrogenase"/>
    <property type="match status" value="1"/>
</dbReference>
<comment type="subcellular location">
    <subcellularLocation>
        <location evidence="7">Cytoplasm</location>
    </subcellularLocation>
</comment>
<keyword evidence="7" id="KW-0170">Cobalt</keyword>
<feature type="binding site" evidence="7">
    <location>
        <position position="274"/>
    </location>
    <ligand>
        <name>a divalent metal cation</name>
        <dbReference type="ChEBI" id="CHEBI:60240"/>
        <note>ligand shared between dimeric partners</note>
    </ligand>
</feature>
<dbReference type="UniPathway" id="UPA00244">
    <property type="reaction ID" value="UER00312"/>
</dbReference>
<feature type="binding site" evidence="7">
    <location>
        <position position="141"/>
    </location>
    <ligand>
        <name>substrate</name>
    </ligand>
</feature>
<comment type="subunit">
    <text evidence="7">Homodimer.</text>
</comment>
<dbReference type="STRING" id="1082479.SAMN05216241_102486"/>
<dbReference type="NCBIfam" id="TIGR00557">
    <property type="entry name" value="pdxA"/>
    <property type="match status" value="1"/>
</dbReference>
<protein>
    <recommendedName>
        <fullName evidence="7">4-hydroxythreonine-4-phosphate dehydrogenase</fullName>
        <ecNumber evidence="7">1.1.1.262</ecNumber>
    </recommendedName>
    <alternativeName>
        <fullName evidence="7">4-(phosphohydroxy)-L-threonine dehydrogenase</fullName>
    </alternativeName>
</protein>
<dbReference type="GO" id="GO:0050897">
    <property type="term" value="F:cobalt ion binding"/>
    <property type="evidence" value="ECO:0007669"/>
    <property type="project" value="UniProtKB-UniRule"/>
</dbReference>
<evidence type="ECO:0000313" key="9">
    <source>
        <dbReference type="Proteomes" id="UP000199415"/>
    </source>
</evidence>
<feature type="binding site" evidence="7">
    <location>
        <position position="219"/>
    </location>
    <ligand>
        <name>a divalent metal cation</name>
        <dbReference type="ChEBI" id="CHEBI:60240"/>
        <note>ligand shared between dimeric partners</note>
    </ligand>
</feature>
<evidence type="ECO:0000313" key="8">
    <source>
        <dbReference type="EMBL" id="SDF82979.1"/>
    </source>
</evidence>
<comment type="pathway">
    <text evidence="7">Cofactor biosynthesis; pyridoxine 5'-phosphate biosynthesis; pyridoxine 5'-phosphate from D-erythrose 4-phosphate: step 4/5.</text>
</comment>
<dbReference type="InterPro" id="IPR005255">
    <property type="entry name" value="PdxA_fam"/>
</dbReference>
<dbReference type="GO" id="GO:0005737">
    <property type="term" value="C:cytoplasm"/>
    <property type="evidence" value="ECO:0007669"/>
    <property type="project" value="UniProtKB-SubCell"/>
</dbReference>
<gene>
    <name evidence="7" type="primary">pdxA</name>
    <name evidence="8" type="ORF">SAMN05216241_102486</name>
</gene>
<accession>A0A1G7PBL3</accession>
<proteinExistence type="inferred from homology"/>
<keyword evidence="4 7" id="KW-0560">Oxidoreductase</keyword>
<feature type="binding site" evidence="7">
    <location>
        <position position="291"/>
    </location>
    <ligand>
        <name>substrate</name>
    </ligand>
</feature>
<keyword evidence="1 7" id="KW-0963">Cytoplasm</keyword>
<feature type="binding site" evidence="7">
    <location>
        <position position="282"/>
    </location>
    <ligand>
        <name>substrate</name>
    </ligand>
</feature>
<dbReference type="Proteomes" id="UP000199415">
    <property type="component" value="Unassembled WGS sequence"/>
</dbReference>
<evidence type="ECO:0000256" key="1">
    <source>
        <dbReference type="ARBA" id="ARBA00022490"/>
    </source>
</evidence>
<dbReference type="GO" id="GO:0050570">
    <property type="term" value="F:4-hydroxythreonine-4-phosphate dehydrogenase activity"/>
    <property type="evidence" value="ECO:0007669"/>
    <property type="project" value="UniProtKB-UniRule"/>
</dbReference>
<evidence type="ECO:0000256" key="7">
    <source>
        <dbReference type="HAMAP-Rule" id="MF_00536"/>
    </source>
</evidence>
<reference evidence="8 9" key="1">
    <citation type="submission" date="2016-10" db="EMBL/GenBank/DDBJ databases">
        <authorList>
            <person name="de Groot N.N."/>
        </authorList>
    </citation>
    <scope>NUCLEOTIDE SEQUENCE [LARGE SCALE GENOMIC DNA]</scope>
    <source>
        <strain evidence="8 9">DSM 25584</strain>
    </source>
</reference>
<name>A0A1G7PBL3_9PROT</name>
<evidence type="ECO:0000256" key="2">
    <source>
        <dbReference type="ARBA" id="ARBA00022723"/>
    </source>
</evidence>
<dbReference type="Pfam" id="PF04166">
    <property type="entry name" value="PdxA"/>
    <property type="match status" value="1"/>
</dbReference>
<evidence type="ECO:0000256" key="6">
    <source>
        <dbReference type="ARBA" id="ARBA00023096"/>
    </source>
</evidence>
<comment type="similarity">
    <text evidence="7">Belongs to the PdxA family.</text>
</comment>
<dbReference type="GO" id="GO:0000287">
    <property type="term" value="F:magnesium ion binding"/>
    <property type="evidence" value="ECO:0007669"/>
    <property type="project" value="UniProtKB-UniRule"/>
</dbReference>
<dbReference type="GO" id="GO:0042823">
    <property type="term" value="P:pyridoxal phosphate biosynthetic process"/>
    <property type="evidence" value="ECO:0007669"/>
    <property type="project" value="UniProtKB-UniRule"/>
</dbReference>
<keyword evidence="5 7" id="KW-0520">NAD</keyword>
<comment type="miscellaneous">
    <text evidence="7">The active site is located at the dimer interface.</text>
</comment>
<dbReference type="EC" id="1.1.1.262" evidence="7"/>
<dbReference type="GO" id="GO:0008615">
    <property type="term" value="P:pyridoxine biosynthetic process"/>
    <property type="evidence" value="ECO:0007669"/>
    <property type="project" value="UniProtKB-UniRule"/>
</dbReference>
<dbReference type="InterPro" id="IPR037510">
    <property type="entry name" value="PdxA"/>
</dbReference>
<evidence type="ECO:0000256" key="4">
    <source>
        <dbReference type="ARBA" id="ARBA00023002"/>
    </source>
</evidence>
<dbReference type="GO" id="GO:0051287">
    <property type="term" value="F:NAD binding"/>
    <property type="evidence" value="ECO:0007669"/>
    <property type="project" value="InterPro"/>
</dbReference>
<dbReference type="OrthoDB" id="9801783at2"/>
<comment type="cofactor">
    <cofactor evidence="7">
        <name>Zn(2+)</name>
        <dbReference type="ChEBI" id="CHEBI:29105"/>
    </cofactor>
    <cofactor evidence="7">
        <name>Mg(2+)</name>
        <dbReference type="ChEBI" id="CHEBI:18420"/>
    </cofactor>
    <cofactor evidence="7">
        <name>Co(2+)</name>
        <dbReference type="ChEBI" id="CHEBI:48828"/>
    </cofactor>
    <text evidence="7">Binds 1 divalent metal cation per subunit. Can use ions such as Zn(2+), Mg(2+) or Co(2+).</text>
</comment>
<keyword evidence="9" id="KW-1185">Reference proteome</keyword>
<dbReference type="PANTHER" id="PTHR30004">
    <property type="entry name" value="4-HYDROXYTHREONINE-4-PHOSPHATE DEHYDROGENASE"/>
    <property type="match status" value="1"/>
</dbReference>
<dbReference type="HAMAP" id="MF_00536">
    <property type="entry name" value="PdxA"/>
    <property type="match status" value="1"/>
</dbReference>
<sequence>MTGRPAPLILTPGDPAGIGGELTLAAWLARRGADVPPFAVLDDPQRLARLASDLGWTVPVARVESPADAGAVFATALPVLPHGFPRPVTPGQPDPANGHAVVEAIDRAVHFVQAGQAGAVVTNPIAKTVLRAGGFAHPGHTEYLAHLAAAGGTPPEPVMMLAAPELRVVPVTVHIALKDVPGALTPEAIQHAVRTTARALARDFGVARPRIAVAGLNPHAGEDGTMGREEIELIGPALDTLRAEGLDVRGPLSADTLFHAAAREGYDAAVCMYHDQALIPLKTLDFARGVNVTLALPFVRTSPDHGTAFAIAGTGTADPTSLLEALRTARTMAANRAAADQHVS</sequence>
<keyword evidence="6 7" id="KW-0664">Pyridoxine biosynthesis</keyword>
<dbReference type="GO" id="GO:0008270">
    <property type="term" value="F:zinc ion binding"/>
    <property type="evidence" value="ECO:0007669"/>
    <property type="project" value="UniProtKB-UniRule"/>
</dbReference>
<organism evidence="8 9">
    <name type="scientific">Limimonas halophila</name>
    <dbReference type="NCBI Taxonomy" id="1082479"/>
    <lineage>
        <taxon>Bacteria</taxon>
        <taxon>Pseudomonadati</taxon>
        <taxon>Pseudomonadota</taxon>
        <taxon>Alphaproteobacteria</taxon>
        <taxon>Rhodospirillales</taxon>
        <taxon>Rhodovibrionaceae</taxon>
        <taxon>Limimonas</taxon>
    </lineage>
</organism>
<comment type="catalytic activity">
    <reaction evidence="7">
        <text>4-(phosphooxy)-L-threonine + NAD(+) = 3-amino-2-oxopropyl phosphate + CO2 + NADH</text>
        <dbReference type="Rhea" id="RHEA:32275"/>
        <dbReference type="ChEBI" id="CHEBI:16526"/>
        <dbReference type="ChEBI" id="CHEBI:57279"/>
        <dbReference type="ChEBI" id="CHEBI:57540"/>
        <dbReference type="ChEBI" id="CHEBI:57945"/>
        <dbReference type="ChEBI" id="CHEBI:58452"/>
        <dbReference type="EC" id="1.1.1.262"/>
    </reaction>
</comment>
<dbReference type="NCBIfam" id="NF003699">
    <property type="entry name" value="PRK05312.1"/>
    <property type="match status" value="1"/>
</dbReference>
<keyword evidence="7" id="KW-0862">Zinc</keyword>
<keyword evidence="2 7" id="KW-0479">Metal-binding</keyword>
<dbReference type="SUPFAM" id="SSF53659">
    <property type="entry name" value="Isocitrate/Isopropylmalate dehydrogenase-like"/>
    <property type="match status" value="1"/>
</dbReference>
<keyword evidence="7" id="KW-0460">Magnesium</keyword>
<feature type="binding site" evidence="7">
    <location>
        <position position="140"/>
    </location>
    <ligand>
        <name>substrate</name>
    </ligand>
</feature>
<dbReference type="PANTHER" id="PTHR30004:SF6">
    <property type="entry name" value="D-THREONATE 4-PHOSPHATE DEHYDROGENASE"/>
    <property type="match status" value="1"/>
</dbReference>
<evidence type="ECO:0000256" key="5">
    <source>
        <dbReference type="ARBA" id="ARBA00023027"/>
    </source>
</evidence>
<comment type="function">
    <text evidence="7">Catalyzes the NAD(P)-dependent oxidation of 4-(phosphooxy)-L-threonine (HTP) into 2-amino-3-oxo-4-(phosphooxy)butyric acid which spontaneously decarboxylates to form 3-amino-2-oxopropyl phosphate (AHAP).</text>
</comment>
<evidence type="ECO:0000256" key="3">
    <source>
        <dbReference type="ARBA" id="ARBA00022857"/>
    </source>
</evidence>
<dbReference type="RefSeq" id="WP_090019087.1">
    <property type="nucleotide sequence ID" value="NZ_FNCE01000002.1"/>
</dbReference>
<dbReference type="AlphaFoldDB" id="A0A1G7PBL3"/>